<gene>
    <name evidence="2" type="ORF">GCM10022255_090370</name>
</gene>
<dbReference type="EMBL" id="BAABAT010000042">
    <property type="protein sequence ID" value="GAA4260703.1"/>
    <property type="molecule type" value="Genomic_DNA"/>
</dbReference>
<name>A0ABP8DP55_9ACTN</name>
<dbReference type="SUPFAM" id="SSF53474">
    <property type="entry name" value="alpha/beta-Hydrolases"/>
    <property type="match status" value="1"/>
</dbReference>
<comment type="caution">
    <text evidence="2">The sequence shown here is derived from an EMBL/GenBank/DDBJ whole genome shotgun (WGS) entry which is preliminary data.</text>
</comment>
<dbReference type="InterPro" id="IPR050466">
    <property type="entry name" value="Carboxylest/Gibb_receptor"/>
</dbReference>
<evidence type="ECO:0000313" key="3">
    <source>
        <dbReference type="Proteomes" id="UP001500620"/>
    </source>
</evidence>
<sequence>MQRSPGAADDAMCPLVYRHPSGVLMTAALLDFVDLTVPGGPVGETWLRLFRPVDAAEPLPVVLYVHDGEQRSGDARVRRLATRLMTDLRVAVVVVDYSLSPKARYPVAIEETYAAAAWVALHGGEHLLDGTRIAVAADPGAAELAAQLMATAGNRGGPALAAHVPVGPRMRTRLGAALGRAWPVPKRSG</sequence>
<keyword evidence="3" id="KW-1185">Reference proteome</keyword>
<evidence type="ECO:0000259" key="1">
    <source>
        <dbReference type="Pfam" id="PF07859"/>
    </source>
</evidence>
<dbReference type="Pfam" id="PF07859">
    <property type="entry name" value="Abhydrolase_3"/>
    <property type="match status" value="1"/>
</dbReference>
<proteinExistence type="predicted"/>
<reference evidence="3" key="1">
    <citation type="journal article" date="2019" name="Int. J. Syst. Evol. Microbiol.">
        <title>The Global Catalogue of Microorganisms (GCM) 10K type strain sequencing project: providing services to taxonomists for standard genome sequencing and annotation.</title>
        <authorList>
            <consortium name="The Broad Institute Genomics Platform"/>
            <consortium name="The Broad Institute Genome Sequencing Center for Infectious Disease"/>
            <person name="Wu L."/>
            <person name="Ma J."/>
        </authorList>
    </citation>
    <scope>NUCLEOTIDE SEQUENCE [LARGE SCALE GENOMIC DNA]</scope>
    <source>
        <strain evidence="3">JCM 17441</strain>
    </source>
</reference>
<accession>A0ABP8DP55</accession>
<dbReference type="InterPro" id="IPR013094">
    <property type="entry name" value="AB_hydrolase_3"/>
</dbReference>
<dbReference type="Gene3D" id="3.40.50.1820">
    <property type="entry name" value="alpha/beta hydrolase"/>
    <property type="match status" value="1"/>
</dbReference>
<evidence type="ECO:0000313" key="2">
    <source>
        <dbReference type="EMBL" id="GAA4260703.1"/>
    </source>
</evidence>
<dbReference type="InterPro" id="IPR029058">
    <property type="entry name" value="AB_hydrolase_fold"/>
</dbReference>
<dbReference type="PANTHER" id="PTHR23024">
    <property type="entry name" value="ARYLACETAMIDE DEACETYLASE"/>
    <property type="match status" value="1"/>
</dbReference>
<dbReference type="PANTHER" id="PTHR23024:SF24">
    <property type="entry name" value="ALPHA_BETA HYDROLASE FOLD-3 DOMAIN-CONTAINING PROTEIN"/>
    <property type="match status" value="1"/>
</dbReference>
<feature type="domain" description="Alpha/beta hydrolase fold-3" evidence="1">
    <location>
        <begin position="62"/>
        <end position="169"/>
    </location>
</feature>
<dbReference type="Proteomes" id="UP001500620">
    <property type="component" value="Unassembled WGS sequence"/>
</dbReference>
<organism evidence="2 3">
    <name type="scientific">Dactylosporangium darangshiense</name>
    <dbReference type="NCBI Taxonomy" id="579108"/>
    <lineage>
        <taxon>Bacteria</taxon>
        <taxon>Bacillati</taxon>
        <taxon>Actinomycetota</taxon>
        <taxon>Actinomycetes</taxon>
        <taxon>Micromonosporales</taxon>
        <taxon>Micromonosporaceae</taxon>
        <taxon>Dactylosporangium</taxon>
    </lineage>
</organism>
<protein>
    <recommendedName>
        <fullName evidence="1">Alpha/beta hydrolase fold-3 domain-containing protein</fullName>
    </recommendedName>
</protein>